<dbReference type="Pfam" id="PF00421">
    <property type="entry name" value="PSII"/>
    <property type="match status" value="1"/>
</dbReference>
<keyword evidence="2" id="KW-0148">Chlorophyll</keyword>
<evidence type="ECO:0000256" key="4">
    <source>
        <dbReference type="ARBA" id="ARBA00022692"/>
    </source>
</evidence>
<organism evidence="10 11">
    <name type="scientific">Acaryochloris marina (strain MBIC 11017)</name>
    <dbReference type="NCBI Taxonomy" id="329726"/>
    <lineage>
        <taxon>Bacteria</taxon>
        <taxon>Bacillati</taxon>
        <taxon>Cyanobacteriota</taxon>
        <taxon>Cyanophyceae</taxon>
        <taxon>Acaryochloridales</taxon>
        <taxon>Acaryochloridaceae</taxon>
        <taxon>Acaryochloris</taxon>
    </lineage>
</organism>
<dbReference type="KEGG" id="amr:AM1_3362"/>
<feature type="transmembrane region" description="Helical" evidence="9">
    <location>
        <begin position="27"/>
        <end position="48"/>
    </location>
</feature>
<accession>B0C009</accession>
<dbReference type="RefSeq" id="WP_012163758.1">
    <property type="nucleotide sequence ID" value="NC_009925.1"/>
</dbReference>
<dbReference type="Proteomes" id="UP000000268">
    <property type="component" value="Chromosome"/>
</dbReference>
<protein>
    <submittedName>
        <fullName evidence="10">High light inducible protein</fullName>
    </submittedName>
</protein>
<evidence type="ECO:0000256" key="2">
    <source>
        <dbReference type="ARBA" id="ARBA00022494"/>
    </source>
</evidence>
<dbReference type="GO" id="GO:0009767">
    <property type="term" value="P:photosynthetic electron transport chain"/>
    <property type="evidence" value="ECO:0007669"/>
    <property type="project" value="InterPro"/>
</dbReference>
<dbReference type="SMR" id="B0C009"/>
<dbReference type="OrthoDB" id="9817587at2"/>
<evidence type="ECO:0000313" key="11">
    <source>
        <dbReference type="Proteomes" id="UP000000268"/>
    </source>
</evidence>
<gene>
    <name evidence="10" type="primary">hli</name>
    <name evidence="10" type="ordered locus">AM1_3362</name>
</gene>
<keyword evidence="7" id="KW-0793">Thylakoid</keyword>
<evidence type="ECO:0000313" key="10">
    <source>
        <dbReference type="EMBL" id="ABW28356.1"/>
    </source>
</evidence>
<sequence>MQTYGQPKVNYPWYAGNARYTGFSAQFLAAHIGQIASMCFFAGTFTIFELTRYDPDLPLYSQNFVCLPQLAREGFGVGSGGVIVDTYVYFAIGMIHLFAAAVFASGALYHIVTGPKNFADSEFPGVKRFHFEWDDFATQGRILGHHLLFLGAGAFLFTFWGATHGFYDPSIGEVRAVIPQFNIVRLFKYGWAIPGFNPFFVDNLEDVQMGHLFVAFLFTIGGVFHILIKPWPYTDRLYKKNADAILGYALGGLAFLGFNACYFAAVNEITFPPEFFGPALELKFGVAPYFADTLDMAKGSHSSRFWICNFHYFWGFYCLQGHLFHALRGMGFDFRNVPKYFEQFAPEV</sequence>
<evidence type="ECO:0000256" key="5">
    <source>
        <dbReference type="ARBA" id="ARBA00022989"/>
    </source>
</evidence>
<dbReference type="STRING" id="329726.AM1_3362"/>
<dbReference type="AlphaFoldDB" id="B0C009"/>
<dbReference type="HOGENOM" id="CLU_028310_0_0_3"/>
<dbReference type="SUPFAM" id="SSF161077">
    <property type="entry name" value="Photosystem II antenna protein-like"/>
    <property type="match status" value="1"/>
</dbReference>
<keyword evidence="5 9" id="KW-1133">Transmembrane helix</keyword>
<feature type="transmembrane region" description="Helical" evidence="9">
    <location>
        <begin position="147"/>
        <end position="167"/>
    </location>
</feature>
<feature type="transmembrane region" description="Helical" evidence="9">
    <location>
        <begin position="245"/>
        <end position="265"/>
    </location>
</feature>
<evidence type="ECO:0000256" key="1">
    <source>
        <dbReference type="ARBA" id="ARBA00004636"/>
    </source>
</evidence>
<feature type="transmembrane region" description="Helical" evidence="9">
    <location>
        <begin position="87"/>
        <end position="112"/>
    </location>
</feature>
<proteinExistence type="predicted"/>
<dbReference type="NCBIfam" id="TIGR03041">
    <property type="entry name" value="PS_antenn_a_b"/>
    <property type="match status" value="1"/>
</dbReference>
<dbReference type="eggNOG" id="ENOG502Z92X">
    <property type="taxonomic scope" value="Bacteria"/>
</dbReference>
<reference evidence="10 11" key="1">
    <citation type="journal article" date="2008" name="Proc. Natl. Acad. Sci. U.S.A.">
        <title>Niche adaptation and genome expansion in the chlorophyll d-producing cyanobacterium Acaryochloris marina.</title>
        <authorList>
            <person name="Swingley W.D."/>
            <person name="Chen M."/>
            <person name="Cheung P.C."/>
            <person name="Conrad A.L."/>
            <person name="Dejesa L.C."/>
            <person name="Hao J."/>
            <person name="Honchak B.M."/>
            <person name="Karbach L.E."/>
            <person name="Kurdoglu A."/>
            <person name="Lahiri S."/>
            <person name="Mastrian S.D."/>
            <person name="Miyashita H."/>
            <person name="Page L."/>
            <person name="Ramakrishna P."/>
            <person name="Satoh S."/>
            <person name="Sattley W.M."/>
            <person name="Shimada Y."/>
            <person name="Taylor H.L."/>
            <person name="Tomo T."/>
            <person name="Tsuchiya T."/>
            <person name="Wang Z.T."/>
            <person name="Raymond J."/>
            <person name="Mimuro M."/>
            <person name="Blankenship R.E."/>
            <person name="Touchman J.W."/>
        </authorList>
    </citation>
    <scope>NUCLEOTIDE SEQUENCE [LARGE SCALE GENOMIC DNA]</scope>
    <source>
        <strain evidence="11">MBIC 11017</strain>
    </source>
</reference>
<comment type="subcellular location">
    <subcellularLocation>
        <location evidence="1">Cellular thylakoid membrane</location>
        <topology evidence="1">Multi-pass membrane protein</topology>
    </subcellularLocation>
</comment>
<feature type="transmembrane region" description="Helical" evidence="9">
    <location>
        <begin position="212"/>
        <end position="233"/>
    </location>
</feature>
<evidence type="ECO:0000256" key="8">
    <source>
        <dbReference type="ARBA" id="ARBA00023136"/>
    </source>
</evidence>
<evidence type="ECO:0000256" key="3">
    <source>
        <dbReference type="ARBA" id="ARBA00022531"/>
    </source>
</evidence>
<dbReference type="GO" id="GO:0016168">
    <property type="term" value="F:chlorophyll binding"/>
    <property type="evidence" value="ECO:0007669"/>
    <property type="project" value="UniProtKB-KW"/>
</dbReference>
<dbReference type="EMBL" id="CP000828">
    <property type="protein sequence ID" value="ABW28356.1"/>
    <property type="molecule type" value="Genomic_DNA"/>
</dbReference>
<dbReference type="InterPro" id="IPR000932">
    <property type="entry name" value="PS_antenna-like"/>
</dbReference>
<name>B0C009_ACAM1</name>
<dbReference type="InterPro" id="IPR036001">
    <property type="entry name" value="PS_II_antenna-like_sf"/>
</dbReference>
<keyword evidence="4 9" id="KW-0812">Transmembrane</keyword>
<keyword evidence="11" id="KW-1185">Reference proteome</keyword>
<dbReference type="GO" id="GO:0009521">
    <property type="term" value="C:photosystem"/>
    <property type="evidence" value="ECO:0007669"/>
    <property type="project" value="InterPro"/>
</dbReference>
<keyword evidence="8 9" id="KW-0472">Membrane</keyword>
<dbReference type="GO" id="GO:0031676">
    <property type="term" value="C:plasma membrane-derived thylakoid membrane"/>
    <property type="evidence" value="ECO:0007669"/>
    <property type="project" value="UniProtKB-SubCell"/>
</dbReference>
<evidence type="ECO:0000256" key="6">
    <source>
        <dbReference type="ARBA" id="ARBA00022991"/>
    </source>
</evidence>
<evidence type="ECO:0000256" key="7">
    <source>
        <dbReference type="ARBA" id="ARBA00023078"/>
    </source>
</evidence>
<evidence type="ECO:0000256" key="9">
    <source>
        <dbReference type="SAM" id="Phobius"/>
    </source>
</evidence>
<keyword evidence="3" id="KW-0602">Photosynthesis</keyword>
<keyword evidence="6" id="KW-0157">Chromophore</keyword>